<organism evidence="2 3">
    <name type="scientific">Antrodiella citrinella</name>
    <dbReference type="NCBI Taxonomy" id="2447956"/>
    <lineage>
        <taxon>Eukaryota</taxon>
        <taxon>Fungi</taxon>
        <taxon>Dikarya</taxon>
        <taxon>Basidiomycota</taxon>
        <taxon>Agaricomycotina</taxon>
        <taxon>Agaricomycetes</taxon>
        <taxon>Polyporales</taxon>
        <taxon>Steccherinaceae</taxon>
        <taxon>Antrodiella</taxon>
    </lineage>
</organism>
<proteinExistence type="predicted"/>
<gene>
    <name evidence="2" type="ORF">EUX98_g5191</name>
</gene>
<keyword evidence="1" id="KW-0175">Coiled coil</keyword>
<keyword evidence="3" id="KW-1185">Reference proteome</keyword>
<protein>
    <submittedName>
        <fullName evidence="2">Uncharacterized protein</fullName>
    </submittedName>
</protein>
<name>A0A4S4MT47_9APHY</name>
<evidence type="ECO:0000313" key="3">
    <source>
        <dbReference type="Proteomes" id="UP000308730"/>
    </source>
</evidence>
<reference evidence="2 3" key="1">
    <citation type="submission" date="2019-02" db="EMBL/GenBank/DDBJ databases">
        <title>Genome sequencing of the rare red list fungi Antrodiella citrinella (Flaviporus citrinellus).</title>
        <authorList>
            <person name="Buettner E."/>
            <person name="Kellner H."/>
        </authorList>
    </citation>
    <scope>NUCLEOTIDE SEQUENCE [LARGE SCALE GENOMIC DNA]</scope>
    <source>
        <strain evidence="2 3">DSM 108506</strain>
    </source>
</reference>
<dbReference type="AlphaFoldDB" id="A0A4S4MT47"/>
<accession>A0A4S4MT47</accession>
<feature type="coiled-coil region" evidence="1">
    <location>
        <begin position="34"/>
        <end position="68"/>
    </location>
</feature>
<evidence type="ECO:0000256" key="1">
    <source>
        <dbReference type="SAM" id="Coils"/>
    </source>
</evidence>
<evidence type="ECO:0000313" key="2">
    <source>
        <dbReference type="EMBL" id="THH28995.1"/>
    </source>
</evidence>
<dbReference type="Proteomes" id="UP000308730">
    <property type="component" value="Unassembled WGS sequence"/>
</dbReference>
<comment type="caution">
    <text evidence="2">The sequence shown here is derived from an EMBL/GenBank/DDBJ whole genome shotgun (WGS) entry which is preliminary data.</text>
</comment>
<sequence length="125" mass="14063">MASNLNDVAAKIQSVSRDMETHMIPQLRAGNVSLDDKRNTIRIYVDDLQKLLERSKTLIAQLEVSQRRSGLGAWTQIHAHIQQISERLNIQLQCRTGETFNARTPAIEGLIDTLRGMSNSPLLLN</sequence>
<dbReference type="EMBL" id="SGPM01000145">
    <property type="protein sequence ID" value="THH28995.1"/>
    <property type="molecule type" value="Genomic_DNA"/>
</dbReference>